<dbReference type="PROSITE" id="PS51500">
    <property type="entry name" value="SIN"/>
    <property type="match status" value="1"/>
</dbReference>
<evidence type="ECO:0000313" key="2">
    <source>
        <dbReference type="EMBL" id="AST94185.1"/>
    </source>
</evidence>
<name>A0A223KXH4_9BACI</name>
<organism evidence="2 3">
    <name type="scientific">Sutcliffiella cohnii</name>
    <dbReference type="NCBI Taxonomy" id="33932"/>
    <lineage>
        <taxon>Bacteria</taxon>
        <taxon>Bacillati</taxon>
        <taxon>Bacillota</taxon>
        <taxon>Bacilli</taxon>
        <taxon>Bacillales</taxon>
        <taxon>Bacillaceae</taxon>
        <taxon>Sutcliffiella</taxon>
    </lineage>
</organism>
<evidence type="ECO:0000259" key="1">
    <source>
        <dbReference type="PROSITE" id="PS51500"/>
    </source>
</evidence>
<dbReference type="InterPro" id="IPR010981">
    <property type="entry name" value="SinR/SinI_dimer_dom"/>
</dbReference>
<dbReference type="GO" id="GO:0006355">
    <property type="term" value="P:regulation of DNA-templated transcription"/>
    <property type="evidence" value="ECO:0007669"/>
    <property type="project" value="InterPro"/>
</dbReference>
<dbReference type="InterPro" id="IPR036281">
    <property type="entry name" value="SinR/SinI_dimer_dom_sf"/>
</dbReference>
<keyword evidence="3" id="KW-1185">Reference proteome</keyword>
<dbReference type="Proteomes" id="UP000215224">
    <property type="component" value="Chromosome"/>
</dbReference>
<proteinExistence type="predicted"/>
<dbReference type="KEGG" id="bcoh:BC6307_00585"/>
<dbReference type="SUPFAM" id="SSF47406">
    <property type="entry name" value="SinR repressor dimerisation domain-like"/>
    <property type="match status" value="1"/>
</dbReference>
<gene>
    <name evidence="2" type="ORF">BC6307_00585</name>
</gene>
<evidence type="ECO:0000313" key="3">
    <source>
        <dbReference type="Proteomes" id="UP000215224"/>
    </source>
</evidence>
<dbReference type="GO" id="GO:0046983">
    <property type="term" value="F:protein dimerization activity"/>
    <property type="evidence" value="ECO:0007669"/>
    <property type="project" value="InterPro"/>
</dbReference>
<dbReference type="Pfam" id="PF08671">
    <property type="entry name" value="SinI"/>
    <property type="match status" value="1"/>
</dbReference>
<accession>A0A223KXH4</accession>
<dbReference type="EMBL" id="CP018866">
    <property type="protein sequence ID" value="AST94185.1"/>
    <property type="molecule type" value="Genomic_DNA"/>
</dbReference>
<protein>
    <recommendedName>
        <fullName evidence="1">Sin domain-containing protein</fullName>
    </recommendedName>
</protein>
<reference evidence="2 3" key="1">
    <citation type="submission" date="2016-12" db="EMBL/GenBank/DDBJ databases">
        <title>The whole genome sequencing and assembly of Bacillus cohnii DSM 6307T strain.</title>
        <authorList>
            <person name="Lee Y.-J."/>
            <person name="Yi H."/>
            <person name="Bahn Y.-S."/>
            <person name="Kim J.F."/>
            <person name="Lee D.-W."/>
        </authorList>
    </citation>
    <scope>NUCLEOTIDE SEQUENCE [LARGE SCALE GENOMIC DNA]</scope>
    <source>
        <strain evidence="2 3">DSM 6307</strain>
    </source>
</reference>
<sequence length="39" mass="4572">MDSSQELDSEWVTLILEARALGLTIEEIYNFLKWHGYSL</sequence>
<feature type="domain" description="Sin" evidence="1">
    <location>
        <begin position="1"/>
        <end position="36"/>
    </location>
</feature>
<dbReference type="AlphaFoldDB" id="A0A223KXH4"/>